<dbReference type="Pfam" id="PF13442">
    <property type="entry name" value="Cytochrome_CBB3"/>
    <property type="match status" value="1"/>
</dbReference>
<evidence type="ECO:0000256" key="1">
    <source>
        <dbReference type="ARBA" id="ARBA00022617"/>
    </source>
</evidence>
<dbReference type="GO" id="GO:0046872">
    <property type="term" value="F:metal ion binding"/>
    <property type="evidence" value="ECO:0007669"/>
    <property type="project" value="UniProtKB-KW"/>
</dbReference>
<dbReference type="PANTHER" id="PTHR35008:SF8">
    <property type="entry name" value="ALCOHOL DEHYDROGENASE CYTOCHROME C SUBUNIT"/>
    <property type="match status" value="1"/>
</dbReference>
<evidence type="ECO:0000256" key="4">
    <source>
        <dbReference type="PROSITE-ProRule" id="PRU00433"/>
    </source>
</evidence>
<feature type="domain" description="Cytochrome c" evidence="7">
    <location>
        <begin position="707"/>
        <end position="795"/>
    </location>
</feature>
<evidence type="ECO:0000256" key="6">
    <source>
        <dbReference type="SAM" id="Phobius"/>
    </source>
</evidence>
<dbReference type="InterPro" id="IPR009056">
    <property type="entry name" value="Cyt_c-like_dom"/>
</dbReference>
<dbReference type="GO" id="GO:0009055">
    <property type="term" value="F:electron transfer activity"/>
    <property type="evidence" value="ECO:0007669"/>
    <property type="project" value="InterPro"/>
</dbReference>
<evidence type="ECO:0000313" key="8">
    <source>
        <dbReference type="EMBL" id="VVE35668.1"/>
    </source>
</evidence>
<dbReference type="InterPro" id="IPR036909">
    <property type="entry name" value="Cyt_c-like_dom_sf"/>
</dbReference>
<dbReference type="Pfam" id="PF00034">
    <property type="entry name" value="Cytochrom_C"/>
    <property type="match status" value="1"/>
</dbReference>
<keyword evidence="6" id="KW-0472">Membrane</keyword>
<dbReference type="Gene3D" id="1.10.760.10">
    <property type="entry name" value="Cytochrome c-like domain"/>
    <property type="match status" value="3"/>
</dbReference>
<dbReference type="InterPro" id="IPR037165">
    <property type="entry name" value="AldOxase/xan_DH_Mopterin-bd_sf"/>
</dbReference>
<evidence type="ECO:0000256" key="2">
    <source>
        <dbReference type="ARBA" id="ARBA00022723"/>
    </source>
</evidence>
<proteinExistence type="predicted"/>
<dbReference type="AlphaFoldDB" id="A0A5E4XHP6"/>
<evidence type="ECO:0000256" key="5">
    <source>
        <dbReference type="SAM" id="MobiDB-lite"/>
    </source>
</evidence>
<dbReference type="PANTHER" id="PTHR35008">
    <property type="entry name" value="BLL4482 PROTEIN-RELATED"/>
    <property type="match status" value="1"/>
</dbReference>
<evidence type="ECO:0000256" key="3">
    <source>
        <dbReference type="ARBA" id="ARBA00023004"/>
    </source>
</evidence>
<feature type="domain" description="Cytochrome c" evidence="7">
    <location>
        <begin position="575"/>
        <end position="682"/>
    </location>
</feature>
<evidence type="ECO:0000259" key="7">
    <source>
        <dbReference type="PROSITE" id="PS51007"/>
    </source>
</evidence>
<dbReference type="GO" id="GO:0016491">
    <property type="term" value="F:oxidoreductase activity"/>
    <property type="evidence" value="ECO:0007669"/>
    <property type="project" value="InterPro"/>
</dbReference>
<keyword evidence="2 4" id="KW-0479">Metal-binding</keyword>
<name>A0A5E4XHP6_9BURK</name>
<feature type="domain" description="Cytochrome c" evidence="7">
    <location>
        <begin position="430"/>
        <end position="533"/>
    </location>
</feature>
<accession>A0A5E4XHP6</accession>
<dbReference type="SUPFAM" id="SSF46626">
    <property type="entry name" value="Cytochrome c"/>
    <property type="match status" value="3"/>
</dbReference>
<feature type="transmembrane region" description="Helical" evidence="6">
    <location>
        <begin position="389"/>
        <end position="411"/>
    </location>
</feature>
<protein>
    <submittedName>
        <fullName evidence="8">Cytochrome C</fullName>
    </submittedName>
</protein>
<keyword evidence="1 4" id="KW-0349">Heme</keyword>
<dbReference type="InterPro" id="IPR051459">
    <property type="entry name" value="Cytochrome_c-type_DH"/>
</dbReference>
<keyword evidence="9" id="KW-1185">Reference proteome</keyword>
<gene>
    <name evidence="8" type="ORF">PIN31115_03868</name>
</gene>
<dbReference type="PROSITE" id="PS51007">
    <property type="entry name" value="CYTC"/>
    <property type="match status" value="3"/>
</dbReference>
<sequence>MRRNICDMTRFDDDARHRALDGSSRGAALSEADTTSPQDDGPHATYGWPTRDGDAVAHLDVAAQTRTDGTLRTWRYRADVDSDIAPGDAALPVRPSQDAAALPPQLYRLDVSAVQVSDAGHRIPPQAHTFARESFMDEVAVEADHDPVGYRLYHLDPERDAGAREVIRMVAQRAAWGLPERADAIGAPTGWQRGRGFAFDGETSAESEGAAPDTWSAWVVDLDVNPQSGEIAIRRVVAGQATGEPGAAPEVGGLPAWQITDAMQRALGMAWDADATHDETGGTGSTGGTGDEQAAMALALRRALISTQNSADARHTVSSMDAERLARSAAPAPAPAAAAIANALFDATGVRLRRPPFDPASLRSALRDANVSPENAPANQRRPARWRRWLAGGGIGGVMGGLIGLACAMLPGAPALAPITAADNTLWSSATLERGRQVALAGDCAVCHTASGGAVNAGGLALETPFGTVYSTNLTPDAETGIGRWSYAAFARAMREGISRDGSHLYPAFPYTAFAKMSEPDMLALYAYLMSQPAVANTPPKTALPFPLNQRRLVAGWNWLYHDTTEYRPDPAQSTLWNRGRYLVDGAGHCGACHTPRNMLGAEREKLYLRGGEAEGWRAPPLVASADAPVPWTEAALFDYLRTGFSPEHGVAAGPMAPVVSGLAALPETDVRAIAHYIASLSPQTNASQVADLARQRASGVDLATTLGMENGRRTFEAACAVCHTESGGVGHFGVRPLMGLNTSVSQAKPDNLMHVLMNGIDQPATEALGYMPGFRDAFDDRQIAELASYIRARYAPDQPAWRDLDAAAARARTAPAH</sequence>
<dbReference type="GO" id="GO:0020037">
    <property type="term" value="F:heme binding"/>
    <property type="evidence" value="ECO:0007669"/>
    <property type="project" value="InterPro"/>
</dbReference>
<reference evidence="8 9" key="1">
    <citation type="submission" date="2019-08" db="EMBL/GenBank/DDBJ databases">
        <authorList>
            <person name="Peeters C."/>
        </authorList>
    </citation>
    <scope>NUCLEOTIDE SEQUENCE [LARGE SCALE GENOMIC DNA]</scope>
    <source>
        <strain evidence="8 9">LMG 31115</strain>
    </source>
</reference>
<keyword evidence="3 4" id="KW-0408">Iron</keyword>
<dbReference type="Proteomes" id="UP000333828">
    <property type="component" value="Unassembled WGS sequence"/>
</dbReference>
<organism evidence="8 9">
    <name type="scientific">Pandoraea iniqua</name>
    <dbReference type="NCBI Taxonomy" id="2508288"/>
    <lineage>
        <taxon>Bacteria</taxon>
        <taxon>Pseudomonadati</taxon>
        <taxon>Pseudomonadota</taxon>
        <taxon>Betaproteobacteria</taxon>
        <taxon>Burkholderiales</taxon>
        <taxon>Burkholderiaceae</taxon>
        <taxon>Pandoraea</taxon>
    </lineage>
</organism>
<evidence type="ECO:0000313" key="9">
    <source>
        <dbReference type="Proteomes" id="UP000333828"/>
    </source>
</evidence>
<dbReference type="EMBL" id="CABPSI010000004">
    <property type="protein sequence ID" value="VVE35668.1"/>
    <property type="molecule type" value="Genomic_DNA"/>
</dbReference>
<dbReference type="SUPFAM" id="SSF56003">
    <property type="entry name" value="Molybdenum cofactor-binding domain"/>
    <property type="match status" value="1"/>
</dbReference>
<keyword evidence="6" id="KW-1133">Transmembrane helix</keyword>
<keyword evidence="6" id="KW-0812">Transmembrane</keyword>
<feature type="region of interest" description="Disordered" evidence="5">
    <location>
        <begin position="22"/>
        <end position="50"/>
    </location>
</feature>
<dbReference type="Gene3D" id="3.30.365.10">
    <property type="entry name" value="Aldehyde oxidase/xanthine dehydrogenase, molybdopterin binding domain"/>
    <property type="match status" value="1"/>
</dbReference>